<keyword evidence="13" id="KW-0175">Coiled coil</keyword>
<dbReference type="Pfam" id="PF15613">
    <property type="entry name" value="WSD"/>
    <property type="match status" value="1"/>
</dbReference>
<dbReference type="PANTHER" id="PTHR32075">
    <property type="entry name" value="ISWI CHROMATIN-REMODELING COMPLEX SUBUNIT YPL216W-RELATED"/>
    <property type="match status" value="1"/>
</dbReference>
<evidence type="ECO:0000256" key="11">
    <source>
        <dbReference type="ARBA" id="ARBA00023242"/>
    </source>
</evidence>
<evidence type="ECO:0000256" key="15">
    <source>
        <dbReference type="SAM" id="Phobius"/>
    </source>
</evidence>
<keyword evidence="10 15" id="KW-0472">Membrane</keyword>
<feature type="region of interest" description="Disordered" evidence="14">
    <location>
        <begin position="1492"/>
        <end position="1517"/>
    </location>
</feature>
<feature type="compositionally biased region" description="Basic residues" evidence="14">
    <location>
        <begin position="1279"/>
        <end position="1291"/>
    </location>
</feature>
<name>A0A6A5UL32_9PLEO</name>
<reference evidence="18" key="1">
    <citation type="journal article" date="2020" name="Stud. Mycol.">
        <title>101 Dothideomycetes genomes: a test case for predicting lifestyles and emergence of pathogens.</title>
        <authorList>
            <person name="Haridas S."/>
            <person name="Albert R."/>
            <person name="Binder M."/>
            <person name="Bloem J."/>
            <person name="Labutti K."/>
            <person name="Salamov A."/>
            <person name="Andreopoulos B."/>
            <person name="Baker S."/>
            <person name="Barry K."/>
            <person name="Bills G."/>
            <person name="Bluhm B."/>
            <person name="Cannon C."/>
            <person name="Castanera R."/>
            <person name="Culley D."/>
            <person name="Daum C."/>
            <person name="Ezra D."/>
            <person name="Gonzalez J."/>
            <person name="Henrissat B."/>
            <person name="Kuo A."/>
            <person name="Liang C."/>
            <person name="Lipzen A."/>
            <person name="Lutzoni F."/>
            <person name="Magnuson J."/>
            <person name="Mondo S."/>
            <person name="Nolan M."/>
            <person name="Ohm R."/>
            <person name="Pangilinan J."/>
            <person name="Park H.-J."/>
            <person name="Ramirez L."/>
            <person name="Alfaro M."/>
            <person name="Sun H."/>
            <person name="Tritt A."/>
            <person name="Yoshinaga Y."/>
            <person name="Zwiers L.-H."/>
            <person name="Turgeon B."/>
            <person name="Goodwin S."/>
            <person name="Spatafora J."/>
            <person name="Crous P."/>
            <person name="Grigoriev I."/>
        </authorList>
    </citation>
    <scope>NUCLEOTIDE SEQUENCE</scope>
    <source>
        <strain evidence="18">CBS 675.92</strain>
    </source>
</reference>
<comment type="similarity">
    <text evidence="4">Belongs to the ALG6/ALG8 glucosyltransferase family.</text>
</comment>
<evidence type="ECO:0000256" key="8">
    <source>
        <dbReference type="ARBA" id="ARBA00022824"/>
    </source>
</evidence>
<evidence type="ECO:0000256" key="14">
    <source>
        <dbReference type="SAM" id="MobiDB-lite"/>
    </source>
</evidence>
<gene>
    <name evidence="18" type="ORF">CC80DRAFT_589280</name>
</gene>
<dbReference type="InterPro" id="IPR004856">
    <property type="entry name" value="Glyco_trans_ALG6/ALG8"/>
</dbReference>
<proteinExistence type="inferred from homology"/>
<evidence type="ECO:0000256" key="4">
    <source>
        <dbReference type="ARBA" id="ARBA00008715"/>
    </source>
</evidence>
<keyword evidence="19" id="KW-1185">Reference proteome</keyword>
<feature type="domain" description="WAC" evidence="17">
    <location>
        <begin position="558"/>
        <end position="667"/>
    </location>
</feature>
<dbReference type="InterPro" id="IPR028941">
    <property type="entry name" value="WHIM2_dom"/>
</dbReference>
<evidence type="ECO:0000259" key="16">
    <source>
        <dbReference type="PROSITE" id="PS50827"/>
    </source>
</evidence>
<keyword evidence="5" id="KW-0328">Glycosyltransferase</keyword>
<dbReference type="GO" id="GO:0005634">
    <property type="term" value="C:nucleus"/>
    <property type="evidence" value="ECO:0007669"/>
    <property type="project" value="UniProtKB-SubCell"/>
</dbReference>
<dbReference type="Proteomes" id="UP000800035">
    <property type="component" value="Unassembled WGS sequence"/>
</dbReference>
<sequence length="1560" mass="177908">MSEQYPSIAQCAVVAIALKVLLFPAYKSTDFEVHRNWLAITHSLPVKEWYYEKTSEWTLDYPPFFAYFEWLMSQAAAFLEPALLDVKHLGYDSWQTVYFQRTTVILTELVLVYALHLYVKGSKSKAASHAAALSVLLSPGLLIIDHIHFQYNGFMYGILVLSLVLARTESTLLLSGLLFAVLLCFKHIYLYLAPAYFVYLLRAYCLGQRRAFPYFTIRFFNCIKLGVGIIAVFASAFGPFALWGQMEQVLRRLFPFSRGLCHAYWAPNVWALYSFSDRVLIYLGPYLGLKVDHGAVNSVTRGLVGDTSFAVLPEIVPLTCFILTVLFQMPSLLRLLVKPTWETFIGAVTLCGYSSFLFGWHVHEKAILLVIIPFSLIALKDRRYFSAFRPLAVSGHVSLFPLLFTPTEFPVKTGYTILWLLAFMLAFDRLAPASPHPRVYLYDRFSFYYIALSIPLITYTSLVHGIAFGDKYEFLPLMFTSSYSAIGVVGSWFANSGASIAPIVPYGHVSDPGHCGGWNFLLVSALGIGDNSPFQRKVQYKRKPVKLEPTPPNLDDNTEVWVIEATGEVFTDYEKYLNRRDFYLQKVFTCESTGHSNYTYFEAMESEIEASKEINSIFPEGLRAHVLEFIQFSNTPRMDDLVNAVFDHFREHYMVGDRVTVETDTGRRTGVITQMTDTSRLHSMFTGHQNDGQFRSYTYTITMEDNGEDVTRYKASELQRDRSVYSKLVLKQFLRGAVSREAWNGAPWMVKDHLAKRYNIPTKIPETKTRDAVVAARKAQTAINNGQAYPPHPSGAPAPPYANGAKDQGSGPPSRVNVPFTIADLPPHFRHLPLSSFERVDGPPNMHLYPYPPWQEGLMQRPPHMAPIPWHELPPHIQALNHPAYNMPPPPGSRLPVNLPGQPGFMQYQRVPVTNPPPAPAPAPPPRPLEVIKYPIEDLRIKQPRISITRPALKFFSDDVPEGVEPPADDKKTGIQMKSMGLLLCIWDTLNVHDTIYSLDSFTFDDFVEAMRFSSEEVECELLTEMHCAVLKQYINSSGKFQVPLPSMAPEEDDSEDEESSKESTPEPEPPVRTTRSSLRKSEANQIVKQRTPTPEPPKKLHRAQEFLAEFDWVDQCKIRNFRDGGWQAILVGLLFRLSFNPVHKEACDEILAKLVPPDEEPSVDTIAYNYVYLDVNLRTSALELALRLTVTTEYFREQLAAASHEMTRLRKEKIDFQKKRKELAEELFKMDIERKIQLPLNTPASPGDNKENPDVSMTGTEEAKDEDRSDSSEGPQSRKTRKAAKQTKRKRESEAAKKEKAKKAKLEAAKTKQQKEWEKLLDAIEKKKEELRDCEANINELDDDLRETLVHRSKILGKDRFLNKYYWFESNGMPFGGVPNSSTAEYGYANGRVWVQGPDEWEIQPNLEASAMEKDMAEFGWTVPMRKEREEGVTHLSKSSEWGYIDDPADIDKLMAWLDERGVREKALRKQLLIFRDRISQYMKIMKDNVEAEKSTEDEVDDKPRTRKKASKDPEETQKCLLWTNSIMRAEYGFNHSEEYEEPKKARKGTAVKKGKSRK</sequence>
<evidence type="ECO:0000256" key="10">
    <source>
        <dbReference type="ARBA" id="ARBA00023136"/>
    </source>
</evidence>
<evidence type="ECO:0000313" key="18">
    <source>
        <dbReference type="EMBL" id="KAF1961777.1"/>
    </source>
</evidence>
<keyword evidence="8" id="KW-0256">Endoplasmic reticulum</keyword>
<feature type="compositionally biased region" description="Basic and acidic residues" evidence="14">
    <location>
        <begin position="1292"/>
        <end position="1312"/>
    </location>
</feature>
<feature type="transmembrane region" description="Helical" evidence="15">
    <location>
        <begin position="7"/>
        <end position="26"/>
    </location>
</feature>
<evidence type="ECO:0000256" key="1">
    <source>
        <dbReference type="ARBA" id="ARBA00004123"/>
    </source>
</evidence>
<keyword evidence="7 15" id="KW-0812">Transmembrane</keyword>
<dbReference type="GO" id="GO:0016758">
    <property type="term" value="F:hexosyltransferase activity"/>
    <property type="evidence" value="ECO:0007669"/>
    <property type="project" value="InterPro"/>
</dbReference>
<feature type="transmembrane region" description="Helical" evidence="15">
    <location>
        <begin position="219"/>
        <end position="243"/>
    </location>
</feature>
<keyword evidence="9 15" id="KW-1133">Transmembrane helix</keyword>
<feature type="region of interest" description="Disordered" evidence="14">
    <location>
        <begin position="1539"/>
        <end position="1560"/>
    </location>
</feature>
<feature type="domain" description="DDT" evidence="16">
    <location>
        <begin position="977"/>
        <end position="1040"/>
    </location>
</feature>
<feature type="compositionally biased region" description="Acidic residues" evidence="14">
    <location>
        <begin position="1050"/>
        <end position="1060"/>
    </location>
</feature>
<keyword evidence="6" id="KW-0808">Transferase</keyword>
<dbReference type="OrthoDB" id="1689333at2759"/>
<comment type="subcellular location">
    <subcellularLocation>
        <location evidence="2">Endoplasmic reticulum membrane</location>
        <topology evidence="2">Multi-pass membrane protein</topology>
    </subcellularLocation>
    <subcellularLocation>
        <location evidence="1 12">Nucleus</location>
    </subcellularLocation>
</comment>
<evidence type="ECO:0000256" key="12">
    <source>
        <dbReference type="PROSITE-ProRule" id="PRU00475"/>
    </source>
</evidence>
<evidence type="ECO:0000256" key="7">
    <source>
        <dbReference type="ARBA" id="ARBA00022692"/>
    </source>
</evidence>
<dbReference type="PROSITE" id="PS51136">
    <property type="entry name" value="WAC"/>
    <property type="match status" value="1"/>
</dbReference>
<feature type="transmembrane region" description="Helical" evidence="15">
    <location>
        <begin position="98"/>
        <end position="119"/>
    </location>
</feature>
<feature type="region of interest" description="Disordered" evidence="14">
    <location>
        <begin position="785"/>
        <end position="815"/>
    </location>
</feature>
<accession>A0A6A5UL32</accession>
<feature type="transmembrane region" description="Helical" evidence="15">
    <location>
        <begin position="362"/>
        <end position="379"/>
    </location>
</feature>
<dbReference type="Pfam" id="PF10537">
    <property type="entry name" value="WAC_Acf1_DNA_bd"/>
    <property type="match status" value="1"/>
</dbReference>
<evidence type="ECO:0000313" key="19">
    <source>
        <dbReference type="Proteomes" id="UP000800035"/>
    </source>
</evidence>
<evidence type="ECO:0000256" key="2">
    <source>
        <dbReference type="ARBA" id="ARBA00004477"/>
    </source>
</evidence>
<protein>
    <submittedName>
        <fullName evidence="18">Uncharacterized protein</fullName>
    </submittedName>
</protein>
<evidence type="ECO:0000256" key="9">
    <source>
        <dbReference type="ARBA" id="ARBA00022989"/>
    </source>
</evidence>
<feature type="compositionally biased region" description="Basic and acidic residues" evidence="14">
    <location>
        <begin position="1262"/>
        <end position="1272"/>
    </location>
</feature>
<dbReference type="PROSITE" id="PS50827">
    <property type="entry name" value="DDT"/>
    <property type="match status" value="1"/>
</dbReference>
<dbReference type="GO" id="GO:0005789">
    <property type="term" value="C:endoplasmic reticulum membrane"/>
    <property type="evidence" value="ECO:0007669"/>
    <property type="project" value="UniProtKB-SubCell"/>
</dbReference>
<dbReference type="UniPathway" id="UPA00378"/>
<dbReference type="Pfam" id="PF02791">
    <property type="entry name" value="DDT"/>
    <property type="match status" value="1"/>
</dbReference>
<comment type="pathway">
    <text evidence="3">Protein modification; protein glycosylation.</text>
</comment>
<feature type="coiled-coil region" evidence="13">
    <location>
        <begin position="1200"/>
        <end position="1227"/>
    </location>
</feature>
<evidence type="ECO:0000256" key="5">
    <source>
        <dbReference type="ARBA" id="ARBA00022676"/>
    </source>
</evidence>
<dbReference type="GO" id="GO:0000781">
    <property type="term" value="C:chromosome, telomeric region"/>
    <property type="evidence" value="ECO:0007669"/>
    <property type="project" value="GOC"/>
</dbReference>
<feature type="region of interest" description="Disordered" evidence="14">
    <location>
        <begin position="1239"/>
        <end position="1312"/>
    </location>
</feature>
<evidence type="ECO:0000256" key="3">
    <source>
        <dbReference type="ARBA" id="ARBA00004922"/>
    </source>
</evidence>
<evidence type="ECO:0000259" key="17">
    <source>
        <dbReference type="PROSITE" id="PS51136"/>
    </source>
</evidence>
<feature type="transmembrane region" description="Helical" evidence="15">
    <location>
        <begin position="309"/>
        <end position="327"/>
    </location>
</feature>
<feature type="transmembrane region" description="Helical" evidence="15">
    <location>
        <begin position="188"/>
        <end position="207"/>
    </location>
</feature>
<dbReference type="GO" id="GO:0031509">
    <property type="term" value="P:subtelomeric heterochromatin formation"/>
    <property type="evidence" value="ECO:0007669"/>
    <property type="project" value="TreeGrafter"/>
</dbReference>
<feature type="compositionally biased region" description="Pro residues" evidence="14">
    <location>
        <begin position="790"/>
        <end position="800"/>
    </location>
</feature>
<organism evidence="18 19">
    <name type="scientific">Byssothecium circinans</name>
    <dbReference type="NCBI Taxonomy" id="147558"/>
    <lineage>
        <taxon>Eukaryota</taxon>
        <taxon>Fungi</taxon>
        <taxon>Dikarya</taxon>
        <taxon>Ascomycota</taxon>
        <taxon>Pezizomycotina</taxon>
        <taxon>Dothideomycetes</taxon>
        <taxon>Pleosporomycetidae</taxon>
        <taxon>Pleosporales</taxon>
        <taxon>Massarineae</taxon>
        <taxon>Massarinaceae</taxon>
        <taxon>Byssothecium</taxon>
    </lineage>
</organism>
<dbReference type="Pfam" id="PF03155">
    <property type="entry name" value="Alg6_Alg8"/>
    <property type="match status" value="1"/>
</dbReference>
<feature type="compositionally biased region" description="Basic residues" evidence="14">
    <location>
        <begin position="1546"/>
        <end position="1560"/>
    </location>
</feature>
<evidence type="ECO:0000256" key="6">
    <source>
        <dbReference type="ARBA" id="ARBA00022679"/>
    </source>
</evidence>
<evidence type="ECO:0000256" key="13">
    <source>
        <dbReference type="SAM" id="Coils"/>
    </source>
</evidence>
<feature type="compositionally biased region" description="Polar residues" evidence="14">
    <location>
        <begin position="1084"/>
        <end position="1093"/>
    </location>
</feature>
<keyword evidence="11 12" id="KW-0539">Nucleus</keyword>
<dbReference type="InterPro" id="IPR013136">
    <property type="entry name" value="WSTF_Acf1_Cbp146"/>
</dbReference>
<feature type="transmembrane region" description="Helical" evidence="15">
    <location>
        <begin position="447"/>
        <end position="467"/>
    </location>
</feature>
<dbReference type="InterPro" id="IPR018501">
    <property type="entry name" value="DDT_dom"/>
</dbReference>
<feature type="transmembrane region" description="Helical" evidence="15">
    <location>
        <begin position="409"/>
        <end position="427"/>
    </location>
</feature>
<dbReference type="PANTHER" id="PTHR32075:SF6">
    <property type="entry name" value="ISWI CHROMATIN-REMODELING COMPLEX SUBUNIT YPL216W-RELATED"/>
    <property type="match status" value="1"/>
</dbReference>
<dbReference type="EMBL" id="ML976980">
    <property type="protein sequence ID" value="KAF1961777.1"/>
    <property type="molecule type" value="Genomic_DNA"/>
</dbReference>
<feature type="transmembrane region" description="Helical" evidence="15">
    <location>
        <begin position="125"/>
        <end position="144"/>
    </location>
</feature>
<dbReference type="GO" id="GO:0000785">
    <property type="term" value="C:chromatin"/>
    <property type="evidence" value="ECO:0007669"/>
    <property type="project" value="UniProtKB-ARBA"/>
</dbReference>
<feature type="region of interest" description="Disordered" evidence="14">
    <location>
        <begin position="1043"/>
        <end position="1100"/>
    </location>
</feature>